<keyword evidence="1" id="KW-0472">Membrane</keyword>
<feature type="transmembrane region" description="Helical" evidence="1">
    <location>
        <begin position="60"/>
        <end position="79"/>
    </location>
</feature>
<keyword evidence="1" id="KW-1133">Transmembrane helix</keyword>
<dbReference type="AlphaFoldDB" id="A0A6J7QLW3"/>
<evidence type="ECO:0000313" key="2">
    <source>
        <dbReference type="EMBL" id="CAB5017975.1"/>
    </source>
</evidence>
<name>A0A6J7QLW3_9ZZZZ</name>
<sequence length="91" mass="9639">MYDKKPFKYPAEASFIAALISLALTSLVSSTVKSVTEPVGTGTRRAYPSSFPLSSGRTKLIAFAAPVDVGIMFVAAPLARRKSLCGKSKIT</sequence>
<organism evidence="2">
    <name type="scientific">freshwater metagenome</name>
    <dbReference type="NCBI Taxonomy" id="449393"/>
    <lineage>
        <taxon>unclassified sequences</taxon>
        <taxon>metagenomes</taxon>
        <taxon>ecological metagenomes</taxon>
    </lineage>
</organism>
<evidence type="ECO:0000256" key="1">
    <source>
        <dbReference type="SAM" id="Phobius"/>
    </source>
</evidence>
<keyword evidence="1" id="KW-0812">Transmembrane</keyword>
<reference evidence="2" key="1">
    <citation type="submission" date="2020-05" db="EMBL/GenBank/DDBJ databases">
        <authorList>
            <person name="Chiriac C."/>
            <person name="Salcher M."/>
            <person name="Ghai R."/>
            <person name="Kavagutti S V."/>
        </authorList>
    </citation>
    <scope>NUCLEOTIDE SEQUENCE</scope>
</reference>
<protein>
    <submittedName>
        <fullName evidence="2">Unannotated protein</fullName>
    </submittedName>
</protein>
<proteinExistence type="predicted"/>
<dbReference type="EMBL" id="CAFBPP010000023">
    <property type="protein sequence ID" value="CAB5017975.1"/>
    <property type="molecule type" value="Genomic_DNA"/>
</dbReference>
<gene>
    <name evidence="2" type="ORF">UFOPK4114_00682</name>
</gene>
<accession>A0A6J7QLW3</accession>